<protein>
    <submittedName>
        <fullName evidence="1">Uncharacterized protein</fullName>
    </submittedName>
</protein>
<evidence type="ECO:0000313" key="1">
    <source>
        <dbReference type="EMBL" id="CUV53960.1"/>
    </source>
</evidence>
<organism evidence="1">
    <name type="scientific">Ralstonia solanacearum</name>
    <name type="common">Pseudomonas solanacearum</name>
    <dbReference type="NCBI Taxonomy" id="305"/>
    <lineage>
        <taxon>Bacteria</taxon>
        <taxon>Pseudomonadati</taxon>
        <taxon>Pseudomonadota</taxon>
        <taxon>Betaproteobacteria</taxon>
        <taxon>Burkholderiales</taxon>
        <taxon>Burkholderiaceae</taxon>
        <taxon>Ralstonia</taxon>
        <taxon>Ralstonia solanacearum species complex</taxon>
    </lineage>
</organism>
<sequence>MSHGDWDKDLVAMRTRYWGRTVKEEAGKTFGVGKKDTDFIDACRFGKTALSELGGMPWADYLVGKKNPVYKSVDAVENVLPGTAISFYKGPKGLELWNILAGNVKDAEALLDSTLEAEYGAGAPRGWDLGQKLFWLLLSVLAFPVAPFVEQMTQEGLIRAGEGLPWSDIQHLVDRGTISLPMDGGEVRLASLLAACDDTRKIYTLDSTFSAFGPRLVSYAFERHSSGAVDLGFSPEFIVAALGLLPLAEAASNNRLAHIAKVLNQGLIRGVIGYEMPDVQTDLESYVQKKLI</sequence>
<gene>
    <name evidence="1" type="ORF">RUN215_v1_200015</name>
</gene>
<name>A0A0S4WR19_RALSL</name>
<accession>A0A0S4WR19</accession>
<proteinExistence type="predicted"/>
<dbReference type="AlphaFoldDB" id="A0A0S4WR19"/>
<reference evidence="1" key="1">
    <citation type="submission" date="2015-10" db="EMBL/GenBank/DDBJ databases">
        <authorList>
            <person name="Gilbert D.G."/>
        </authorList>
    </citation>
    <scope>NUCLEOTIDE SEQUENCE</scope>
    <source>
        <strain evidence="1">Phyl III-seqv23</strain>
    </source>
</reference>
<dbReference type="EMBL" id="LN899820">
    <property type="protein sequence ID" value="CUV53960.1"/>
    <property type="molecule type" value="Genomic_DNA"/>
</dbReference>